<comment type="function">
    <text evidence="4">PPIases accelerate the folding of proteins. It catalyzes the cis-trans isomerization of proline imidic peptide bonds in oligopeptides.</text>
</comment>
<evidence type="ECO:0000256" key="2">
    <source>
        <dbReference type="ARBA" id="ARBA00023110"/>
    </source>
</evidence>
<dbReference type="SUPFAM" id="SSF50891">
    <property type="entry name" value="Cyclophilin-like"/>
    <property type="match status" value="1"/>
</dbReference>
<accession>A0A2T2YMN8</accession>
<dbReference type="PROSITE" id="PS00170">
    <property type="entry name" value="CSA_PPIASE_1"/>
    <property type="match status" value="1"/>
</dbReference>
<comment type="caution">
    <text evidence="6">The sequence shown here is derived from an EMBL/GenBank/DDBJ whole genome shotgun (WGS) entry which is preliminary data.</text>
</comment>
<feature type="domain" description="PPIase cyclophilin-type" evidence="5">
    <location>
        <begin position="42"/>
        <end position="199"/>
    </location>
</feature>
<dbReference type="PANTHER" id="PTHR45625:SF4">
    <property type="entry name" value="PEPTIDYLPROLYL ISOMERASE DOMAIN AND WD REPEAT-CONTAINING PROTEIN 1"/>
    <property type="match status" value="1"/>
</dbReference>
<organism evidence="6 7">
    <name type="scientific">Adhaeribacter arboris</name>
    <dbReference type="NCBI Taxonomy" id="2072846"/>
    <lineage>
        <taxon>Bacteria</taxon>
        <taxon>Pseudomonadati</taxon>
        <taxon>Bacteroidota</taxon>
        <taxon>Cytophagia</taxon>
        <taxon>Cytophagales</taxon>
        <taxon>Hymenobacteraceae</taxon>
        <taxon>Adhaeribacter</taxon>
    </lineage>
</organism>
<dbReference type="PRINTS" id="PR00153">
    <property type="entry name" value="CSAPPISMRASE"/>
</dbReference>
<dbReference type="PROSITE" id="PS50072">
    <property type="entry name" value="CSA_PPIASE_2"/>
    <property type="match status" value="1"/>
</dbReference>
<dbReference type="GO" id="GO:0006457">
    <property type="term" value="P:protein folding"/>
    <property type="evidence" value="ECO:0007669"/>
    <property type="project" value="InterPro"/>
</dbReference>
<name>A0A2T2YMN8_9BACT</name>
<keyword evidence="3 4" id="KW-0413">Isomerase</keyword>
<dbReference type="RefSeq" id="WP_106932949.1">
    <property type="nucleotide sequence ID" value="NZ_PYFT01000001.1"/>
</dbReference>
<keyword evidence="2 4" id="KW-0697">Rotamase</keyword>
<comment type="similarity">
    <text evidence="1 4">Belongs to the cyclophilin-type PPIase family.</text>
</comment>
<sequence length="220" mass="24675">MTIQTTHFIKNTLVNKCLLVLLLVGVSFTESLAKGKSKKDTIVTISTQFGDMVVVLFDETPQHKTNFLKLAKEGFYNNTTFHRIIDDFMIQGGDKNSKDDDKTNDGAGDIGYQIPAEFNPKFKHVRGALAAARQGDFVNPKRESSGSQFYLVENHAGTPHLDNQYTVFGQVISGLDVIDKIAEQPKGPRDRPLADIRMTMKVEKLKKKKITKRYGYSYPA</sequence>
<dbReference type="AlphaFoldDB" id="A0A2T2YMN8"/>
<protein>
    <recommendedName>
        <fullName evidence="4">Peptidyl-prolyl cis-trans isomerase</fullName>
        <shortName evidence="4">PPIase</shortName>
        <ecNumber evidence="4">5.2.1.8</ecNumber>
    </recommendedName>
</protein>
<evidence type="ECO:0000256" key="1">
    <source>
        <dbReference type="ARBA" id="ARBA00007365"/>
    </source>
</evidence>
<comment type="catalytic activity">
    <reaction evidence="4">
        <text>[protein]-peptidylproline (omega=180) = [protein]-peptidylproline (omega=0)</text>
        <dbReference type="Rhea" id="RHEA:16237"/>
        <dbReference type="Rhea" id="RHEA-COMP:10747"/>
        <dbReference type="Rhea" id="RHEA-COMP:10748"/>
        <dbReference type="ChEBI" id="CHEBI:83833"/>
        <dbReference type="ChEBI" id="CHEBI:83834"/>
        <dbReference type="EC" id="5.2.1.8"/>
    </reaction>
</comment>
<evidence type="ECO:0000259" key="5">
    <source>
        <dbReference type="PROSITE" id="PS50072"/>
    </source>
</evidence>
<evidence type="ECO:0000256" key="4">
    <source>
        <dbReference type="RuleBase" id="RU363019"/>
    </source>
</evidence>
<dbReference type="InterPro" id="IPR020892">
    <property type="entry name" value="Cyclophilin-type_PPIase_CS"/>
</dbReference>
<dbReference type="Pfam" id="PF00160">
    <property type="entry name" value="Pro_isomerase"/>
    <property type="match status" value="1"/>
</dbReference>
<dbReference type="Gene3D" id="2.40.100.10">
    <property type="entry name" value="Cyclophilin-like"/>
    <property type="match status" value="1"/>
</dbReference>
<keyword evidence="7" id="KW-1185">Reference proteome</keyword>
<evidence type="ECO:0000313" key="7">
    <source>
        <dbReference type="Proteomes" id="UP000240357"/>
    </source>
</evidence>
<dbReference type="CDD" id="cd00317">
    <property type="entry name" value="cyclophilin"/>
    <property type="match status" value="1"/>
</dbReference>
<dbReference type="EMBL" id="PYFT01000001">
    <property type="protein sequence ID" value="PSR56773.1"/>
    <property type="molecule type" value="Genomic_DNA"/>
</dbReference>
<dbReference type="InterPro" id="IPR044666">
    <property type="entry name" value="Cyclophilin_A-like"/>
</dbReference>
<dbReference type="GO" id="GO:0003755">
    <property type="term" value="F:peptidyl-prolyl cis-trans isomerase activity"/>
    <property type="evidence" value="ECO:0007669"/>
    <property type="project" value="UniProtKB-UniRule"/>
</dbReference>
<dbReference type="Proteomes" id="UP000240357">
    <property type="component" value="Unassembled WGS sequence"/>
</dbReference>
<dbReference type="InterPro" id="IPR002130">
    <property type="entry name" value="Cyclophilin-type_PPIase_dom"/>
</dbReference>
<gene>
    <name evidence="6" type="ORF">AHMF7605_26390</name>
</gene>
<evidence type="ECO:0000256" key="3">
    <source>
        <dbReference type="ARBA" id="ARBA00023235"/>
    </source>
</evidence>
<dbReference type="OrthoDB" id="9807797at2"/>
<evidence type="ECO:0000313" key="6">
    <source>
        <dbReference type="EMBL" id="PSR56773.1"/>
    </source>
</evidence>
<reference evidence="6 7" key="1">
    <citation type="submission" date="2018-03" db="EMBL/GenBank/DDBJ databases">
        <title>Adhaeribacter sp. HMF7605 Genome sequencing and assembly.</title>
        <authorList>
            <person name="Kang H."/>
            <person name="Kang J."/>
            <person name="Cha I."/>
            <person name="Kim H."/>
            <person name="Joh K."/>
        </authorList>
    </citation>
    <scope>NUCLEOTIDE SEQUENCE [LARGE SCALE GENOMIC DNA]</scope>
    <source>
        <strain evidence="6 7">HMF7605</strain>
    </source>
</reference>
<dbReference type="EC" id="5.2.1.8" evidence="4"/>
<dbReference type="PANTHER" id="PTHR45625">
    <property type="entry name" value="PEPTIDYL-PROLYL CIS-TRANS ISOMERASE-RELATED"/>
    <property type="match status" value="1"/>
</dbReference>
<dbReference type="InterPro" id="IPR029000">
    <property type="entry name" value="Cyclophilin-like_dom_sf"/>
</dbReference>
<proteinExistence type="inferred from homology"/>